<evidence type="ECO:0000256" key="1">
    <source>
        <dbReference type="ARBA" id="ARBA00022490"/>
    </source>
</evidence>
<dbReference type="NCBIfam" id="TIGR00129">
    <property type="entry name" value="fdhD_narQ"/>
    <property type="match status" value="1"/>
</dbReference>
<evidence type="ECO:0000313" key="4">
    <source>
        <dbReference type="EMBL" id="MDC7716781.1"/>
    </source>
</evidence>
<dbReference type="InterPro" id="IPR003786">
    <property type="entry name" value="FdhD"/>
</dbReference>
<dbReference type="RefSeq" id="WP_272751172.1">
    <property type="nucleotide sequence ID" value="NZ_JAQQLF010000006.1"/>
</dbReference>
<evidence type="ECO:0000256" key="2">
    <source>
        <dbReference type="ARBA" id="ARBA00023150"/>
    </source>
</evidence>
<evidence type="ECO:0000256" key="3">
    <source>
        <dbReference type="HAMAP-Rule" id="MF_00187"/>
    </source>
</evidence>
<protein>
    <recommendedName>
        <fullName evidence="3">Sulfur carrier protein FdhD</fullName>
    </recommendedName>
</protein>
<dbReference type="Gene3D" id="3.10.20.10">
    <property type="match status" value="1"/>
</dbReference>
<keyword evidence="2 3" id="KW-0501">Molybdenum cofactor biosynthesis</keyword>
<dbReference type="InterPro" id="IPR016193">
    <property type="entry name" value="Cytidine_deaminase-like"/>
</dbReference>
<dbReference type="PIRSF" id="PIRSF015626">
    <property type="entry name" value="FdhD"/>
    <property type="match status" value="1"/>
</dbReference>
<name>A0ABT5IX37_9NEIS</name>
<keyword evidence="1 3" id="KW-0963">Cytoplasm</keyword>
<dbReference type="EMBL" id="JAQQLF010000006">
    <property type="protein sequence ID" value="MDC7716781.1"/>
    <property type="molecule type" value="Genomic_DNA"/>
</dbReference>
<dbReference type="Proteomes" id="UP001219956">
    <property type="component" value="Unassembled WGS sequence"/>
</dbReference>
<comment type="similarity">
    <text evidence="3">Belongs to the FdhD family.</text>
</comment>
<dbReference type="PANTHER" id="PTHR30592">
    <property type="entry name" value="FORMATE DEHYDROGENASE"/>
    <property type="match status" value="1"/>
</dbReference>
<comment type="function">
    <text evidence="3">Required for formate dehydrogenase (FDH) activity. Acts as a sulfur carrier protein that transfers sulfur from IscS to the molybdenum cofactor prior to its insertion into FDH.</text>
</comment>
<feature type="active site" description="Cysteine persulfide intermediate" evidence="3">
    <location>
        <position position="120"/>
    </location>
</feature>
<organism evidence="4 5">
    <name type="scientific">Vogesella aquatica</name>
    <dbReference type="NCBI Taxonomy" id="2984206"/>
    <lineage>
        <taxon>Bacteria</taxon>
        <taxon>Pseudomonadati</taxon>
        <taxon>Pseudomonadota</taxon>
        <taxon>Betaproteobacteria</taxon>
        <taxon>Neisseriales</taxon>
        <taxon>Chromobacteriaceae</taxon>
        <taxon>Vogesella</taxon>
    </lineage>
</organism>
<dbReference type="Pfam" id="PF02634">
    <property type="entry name" value="FdhD-NarQ"/>
    <property type="match status" value="1"/>
</dbReference>
<reference evidence="4 5" key="1">
    <citation type="submission" date="2023-01" db="EMBL/GenBank/DDBJ databases">
        <title>Novel species of the genus Vogesella isolated from rivers.</title>
        <authorList>
            <person name="Lu H."/>
        </authorList>
    </citation>
    <scope>NUCLEOTIDE SEQUENCE [LARGE SCALE GENOMIC DNA]</scope>
    <source>
        <strain evidence="4 5">DC21W</strain>
    </source>
</reference>
<dbReference type="Gene3D" id="3.40.140.10">
    <property type="entry name" value="Cytidine Deaminase, domain 2"/>
    <property type="match status" value="1"/>
</dbReference>
<proteinExistence type="inferred from homology"/>
<feature type="binding site" evidence="3">
    <location>
        <begin position="259"/>
        <end position="264"/>
    </location>
    <ligand>
        <name>Mo-bis(molybdopterin guanine dinucleotide)</name>
        <dbReference type="ChEBI" id="CHEBI:60539"/>
    </ligand>
</feature>
<dbReference type="PANTHER" id="PTHR30592:SF1">
    <property type="entry name" value="SULFUR CARRIER PROTEIN FDHD"/>
    <property type="match status" value="1"/>
</dbReference>
<accession>A0ABT5IX37</accession>
<comment type="subcellular location">
    <subcellularLocation>
        <location evidence="3">Cytoplasm</location>
    </subcellularLocation>
</comment>
<dbReference type="SUPFAM" id="SSF53927">
    <property type="entry name" value="Cytidine deaminase-like"/>
    <property type="match status" value="1"/>
</dbReference>
<comment type="caution">
    <text evidence="4">The sequence shown here is derived from an EMBL/GenBank/DDBJ whole genome shotgun (WGS) entry which is preliminary data.</text>
</comment>
<gene>
    <name evidence="3 4" type="primary">fdhD</name>
    <name evidence="4" type="ORF">PQU95_06070</name>
</gene>
<dbReference type="HAMAP" id="MF_00187">
    <property type="entry name" value="FdhD"/>
    <property type="match status" value="1"/>
</dbReference>
<sequence length="286" mass="29919">MSCALPVPADDTQPASQCLPVLRLQAGSAVAATDQLITEVPVAMVYNGVSHAVLLASPADLHDFALGFALSEGILAHASELYDCEAWQSEAGIELRLDIASARFSQLKARRRNMAGRTGCGLCGVDSLDAVAQTIAPLPLRPTLHADSIARAVAALPARQPLHAATGAAHGAAYCHADGSIVLVREDVGRHNALDKLIGALRRQGIDTRDGFVLVSSRASYEMVQKTAQAGIAALIAVSAPTAYAAQLAGQCGLLLAGFARPGRLVAYTHTERLITAHATEIHHVY</sequence>
<keyword evidence="5" id="KW-1185">Reference proteome</keyword>
<evidence type="ECO:0000313" key="5">
    <source>
        <dbReference type="Proteomes" id="UP001219956"/>
    </source>
</evidence>